<keyword evidence="3 11" id="KW-0436">Ligase</keyword>
<dbReference type="SUPFAM" id="SSF52374">
    <property type="entry name" value="Nucleotidylyl transferase"/>
    <property type="match status" value="1"/>
</dbReference>
<organism evidence="14 15">
    <name type="scientific">Caulobacter vibrioides OR37</name>
    <dbReference type="NCBI Taxonomy" id="1292034"/>
    <lineage>
        <taxon>Bacteria</taxon>
        <taxon>Pseudomonadati</taxon>
        <taxon>Pseudomonadota</taxon>
        <taxon>Alphaproteobacteria</taxon>
        <taxon>Caulobacterales</taxon>
        <taxon>Caulobacteraceae</taxon>
        <taxon>Caulobacter</taxon>
    </lineage>
</organism>
<comment type="function">
    <text evidence="11">Catalyzes the attachment of tyrosine to tRNA(Tyr) in a two-step reaction: tyrosine is first activated by ATP to form Tyr-AMP and then transferred to the acceptor end of tRNA(Tyr).</text>
</comment>
<feature type="binding site" evidence="11">
    <location>
        <position position="64"/>
    </location>
    <ligand>
        <name>L-tyrosine</name>
        <dbReference type="ChEBI" id="CHEBI:58315"/>
    </ligand>
</feature>
<keyword evidence="5 11" id="KW-0067">ATP-binding</keyword>
<dbReference type="InterPro" id="IPR024107">
    <property type="entry name" value="Tyr-tRNA-ligase_bac_1"/>
</dbReference>
<dbReference type="InterPro" id="IPR036986">
    <property type="entry name" value="S4_RNA-bd_sf"/>
</dbReference>
<dbReference type="RefSeq" id="WP_004615262.1">
    <property type="nucleotide sequence ID" value="NZ_APMP01000001.1"/>
</dbReference>
<dbReference type="FunFam" id="1.10.240.10:FF:000001">
    <property type="entry name" value="Tyrosine--tRNA ligase"/>
    <property type="match status" value="1"/>
</dbReference>
<evidence type="ECO:0000256" key="9">
    <source>
        <dbReference type="ARBA" id="ARBA00048248"/>
    </source>
</evidence>
<comment type="catalytic activity">
    <reaction evidence="9 11">
        <text>tRNA(Tyr) + L-tyrosine + ATP = L-tyrosyl-tRNA(Tyr) + AMP + diphosphate + H(+)</text>
        <dbReference type="Rhea" id="RHEA:10220"/>
        <dbReference type="Rhea" id="RHEA-COMP:9706"/>
        <dbReference type="Rhea" id="RHEA-COMP:9707"/>
        <dbReference type="ChEBI" id="CHEBI:15378"/>
        <dbReference type="ChEBI" id="CHEBI:30616"/>
        <dbReference type="ChEBI" id="CHEBI:33019"/>
        <dbReference type="ChEBI" id="CHEBI:58315"/>
        <dbReference type="ChEBI" id="CHEBI:78442"/>
        <dbReference type="ChEBI" id="CHEBI:78536"/>
        <dbReference type="ChEBI" id="CHEBI:456215"/>
        <dbReference type="EC" id="6.1.1.1"/>
    </reaction>
</comment>
<evidence type="ECO:0000256" key="12">
    <source>
        <dbReference type="PROSITE-ProRule" id="PRU00182"/>
    </source>
</evidence>
<evidence type="ECO:0000256" key="8">
    <source>
        <dbReference type="ARBA" id="ARBA00023146"/>
    </source>
</evidence>
<dbReference type="SUPFAM" id="SSF55174">
    <property type="entry name" value="Alpha-L RNA-binding motif"/>
    <property type="match status" value="1"/>
</dbReference>
<feature type="binding site" evidence="11">
    <location>
        <position position="201"/>
    </location>
    <ligand>
        <name>L-tyrosine</name>
        <dbReference type="ChEBI" id="CHEBI:58315"/>
    </ligand>
</feature>
<gene>
    <name evidence="11" type="primary">tyrS</name>
    <name evidence="14" type="ORF">OR37_00214</name>
</gene>
<feature type="binding site" evidence="11">
    <location>
        <position position="264"/>
    </location>
    <ligand>
        <name>ATP</name>
        <dbReference type="ChEBI" id="CHEBI:30616"/>
    </ligand>
</feature>
<evidence type="ECO:0000256" key="7">
    <source>
        <dbReference type="ARBA" id="ARBA00022917"/>
    </source>
</evidence>
<dbReference type="GO" id="GO:0006437">
    <property type="term" value="P:tyrosyl-tRNA aminoacylation"/>
    <property type="evidence" value="ECO:0007669"/>
    <property type="project" value="UniProtKB-UniRule"/>
</dbReference>
<dbReference type="Gene3D" id="3.10.290.10">
    <property type="entry name" value="RNA-binding S4 domain"/>
    <property type="match status" value="1"/>
</dbReference>
<dbReference type="EMBL" id="APMP01000001">
    <property type="protein sequence ID" value="ENZ83709.1"/>
    <property type="molecule type" value="Genomic_DNA"/>
</dbReference>
<keyword evidence="7 11" id="KW-0648">Protein biosynthesis</keyword>
<reference evidence="14 15" key="1">
    <citation type="journal article" date="2013" name="Genome Announc.">
        <title>Draft Genome Sequence for Caulobacter sp. Strain OR37, a Bacterium Tolerant to Heavy Metals.</title>
        <authorList>
            <person name="Utturkar S.M."/>
            <person name="Bollmann A."/>
            <person name="Brzoska R.M."/>
            <person name="Klingeman D.M."/>
            <person name="Epstein S.E."/>
            <person name="Palumbo A.V."/>
            <person name="Brown S.D."/>
        </authorList>
    </citation>
    <scope>NUCLEOTIDE SEQUENCE [LARGE SCALE GENOMIC DNA]</scope>
    <source>
        <strain evidence="14 15">OR37</strain>
    </source>
</reference>
<dbReference type="FunFam" id="3.40.50.620:FF:000008">
    <property type="entry name" value="Tyrosine--tRNA ligase"/>
    <property type="match status" value="1"/>
</dbReference>
<dbReference type="PRINTS" id="PR01040">
    <property type="entry name" value="TRNASYNTHTYR"/>
</dbReference>
<dbReference type="PATRIC" id="fig|1292034.3.peg.211"/>
<dbReference type="GO" id="GO:0003723">
    <property type="term" value="F:RNA binding"/>
    <property type="evidence" value="ECO:0007669"/>
    <property type="project" value="UniProtKB-KW"/>
</dbReference>
<dbReference type="Gene3D" id="3.40.50.620">
    <property type="entry name" value="HUPs"/>
    <property type="match status" value="1"/>
</dbReference>
<evidence type="ECO:0000256" key="10">
    <source>
        <dbReference type="ARBA" id="ARBA00060965"/>
    </source>
</evidence>
<name>R0EPH6_CAUVI</name>
<dbReference type="GO" id="GO:0005829">
    <property type="term" value="C:cytosol"/>
    <property type="evidence" value="ECO:0007669"/>
    <property type="project" value="TreeGrafter"/>
</dbReference>
<evidence type="ECO:0000256" key="1">
    <source>
        <dbReference type="ARBA" id="ARBA00004496"/>
    </source>
</evidence>
<evidence type="ECO:0000256" key="13">
    <source>
        <dbReference type="SAM" id="MobiDB-lite"/>
    </source>
</evidence>
<dbReference type="Gene3D" id="1.10.240.10">
    <property type="entry name" value="Tyrosyl-Transfer RNA Synthetase"/>
    <property type="match status" value="1"/>
</dbReference>
<dbReference type="Proteomes" id="UP000013063">
    <property type="component" value="Unassembled WGS sequence"/>
</dbReference>
<dbReference type="InterPro" id="IPR002307">
    <property type="entry name" value="Tyr-tRNA-ligase"/>
</dbReference>
<evidence type="ECO:0000256" key="6">
    <source>
        <dbReference type="ARBA" id="ARBA00022884"/>
    </source>
</evidence>
<evidence type="ECO:0000256" key="11">
    <source>
        <dbReference type="HAMAP-Rule" id="MF_02006"/>
    </source>
</evidence>
<protein>
    <recommendedName>
        <fullName evidence="11">Tyrosine--tRNA ligase</fullName>
        <ecNumber evidence="11">6.1.1.1</ecNumber>
    </recommendedName>
    <alternativeName>
        <fullName evidence="11">Tyrosyl-tRNA synthetase</fullName>
        <shortName evidence="11">TyrRS</shortName>
    </alternativeName>
</protein>
<evidence type="ECO:0000256" key="4">
    <source>
        <dbReference type="ARBA" id="ARBA00022741"/>
    </source>
</evidence>
<comment type="caution">
    <text evidence="14">The sequence shown here is derived from an EMBL/GenBank/DDBJ whole genome shotgun (WGS) entry which is preliminary data.</text>
</comment>
<keyword evidence="15" id="KW-1185">Reference proteome</keyword>
<dbReference type="PROSITE" id="PS50889">
    <property type="entry name" value="S4"/>
    <property type="match status" value="1"/>
</dbReference>
<dbReference type="InterPro" id="IPR002305">
    <property type="entry name" value="aa-tRNA-synth_Ic"/>
</dbReference>
<feature type="short sequence motif" description="'HIGH' region" evidence="11">
    <location>
        <begin position="69"/>
        <end position="78"/>
    </location>
</feature>
<dbReference type="InterPro" id="IPR014729">
    <property type="entry name" value="Rossmann-like_a/b/a_fold"/>
</dbReference>
<keyword evidence="8 11" id="KW-0030">Aminoacyl-tRNA synthetase</keyword>
<evidence type="ECO:0000313" key="15">
    <source>
        <dbReference type="Proteomes" id="UP000013063"/>
    </source>
</evidence>
<comment type="subcellular location">
    <subcellularLocation>
        <location evidence="1 11">Cytoplasm</location>
    </subcellularLocation>
</comment>
<dbReference type="CDD" id="cd00165">
    <property type="entry name" value="S4"/>
    <property type="match status" value="1"/>
</dbReference>
<dbReference type="GO" id="GO:0042803">
    <property type="term" value="F:protein homodimerization activity"/>
    <property type="evidence" value="ECO:0007669"/>
    <property type="project" value="UniProtKB-ARBA"/>
</dbReference>
<dbReference type="eggNOG" id="COG0162">
    <property type="taxonomic scope" value="Bacteria"/>
</dbReference>
<comment type="subunit">
    <text evidence="11">Homodimer.</text>
</comment>
<dbReference type="GO" id="GO:0005524">
    <property type="term" value="F:ATP binding"/>
    <property type="evidence" value="ECO:0007669"/>
    <property type="project" value="UniProtKB-UniRule"/>
</dbReference>
<evidence type="ECO:0000256" key="2">
    <source>
        <dbReference type="ARBA" id="ARBA00022490"/>
    </source>
</evidence>
<dbReference type="Pfam" id="PF00579">
    <property type="entry name" value="tRNA-synt_1b"/>
    <property type="match status" value="1"/>
</dbReference>
<proteinExistence type="inferred from homology"/>
<evidence type="ECO:0000313" key="14">
    <source>
        <dbReference type="EMBL" id="ENZ83709.1"/>
    </source>
</evidence>
<keyword evidence="6 12" id="KW-0694">RNA-binding</keyword>
<dbReference type="PANTHER" id="PTHR11766:SF0">
    <property type="entry name" value="TYROSINE--TRNA LIGASE, MITOCHONDRIAL"/>
    <property type="match status" value="1"/>
</dbReference>
<feature type="binding site" evidence="11">
    <location>
        <position position="205"/>
    </location>
    <ligand>
        <name>L-tyrosine</name>
        <dbReference type="ChEBI" id="CHEBI:58315"/>
    </ligand>
</feature>
<comment type="similarity">
    <text evidence="10 11">Belongs to the class-I aminoacyl-tRNA synthetase family. TyrS type 1 subfamily.</text>
</comment>
<feature type="region of interest" description="Disordered" evidence="13">
    <location>
        <begin position="1"/>
        <end position="24"/>
    </location>
</feature>
<dbReference type="InterPro" id="IPR024088">
    <property type="entry name" value="Tyr-tRNA-ligase_bac-type"/>
</dbReference>
<dbReference type="HAMAP" id="MF_02006">
    <property type="entry name" value="Tyr_tRNA_synth_type1"/>
    <property type="match status" value="1"/>
</dbReference>
<keyword evidence="2 11" id="KW-0963">Cytoplasm</keyword>
<evidence type="ECO:0000256" key="5">
    <source>
        <dbReference type="ARBA" id="ARBA00022840"/>
    </source>
</evidence>
<accession>R0EPH6</accession>
<dbReference type="EC" id="6.1.1.1" evidence="11"/>
<keyword evidence="4 11" id="KW-0547">Nucleotide-binding</keyword>
<sequence length="441" mass="47781">MKSSQADAAVLDGPPFKTESRTMSAASPFKSEFLRTLEARGYIHQITHPEELDAAAASGVITAYVGFDATASSLHVGNLISIMMLRRLQQAGHKPIVLVGGGTTKVGDPSGKDESRKMLTEEGIQANIASIKRAFEKFLTFGDGPTDAVLVDNDEWLSKLGYIQFLREYGSHFTVNRMLTFDSVKLRLEREQPLTFLEFNYMLMQATDFLELNRVKGCTLQMGGSDQWGNILNGVELIRRVDQKPAFGLTTPLLTTASGAKMGKTAAGAVWLNADVLSPYDYWQFWRNTEDADVGRFLKLFTDLPLDKIAELEALEGAQINEAKKVLADEATRMAHGEEEARKARDAAEKAFEQGALSADLPTFEVPAADLEAGIVLAALFADAGLAGSRGEARRLAQGGGLKVNDKAEADANRVITSADLAEGVVKLAAGKKKIVLVKPV</sequence>
<dbReference type="NCBIfam" id="TIGR00234">
    <property type="entry name" value="tyrS"/>
    <property type="match status" value="1"/>
</dbReference>
<feature type="short sequence motif" description="'KMSKS' region" evidence="11">
    <location>
        <begin position="261"/>
        <end position="265"/>
    </location>
</feature>
<dbReference type="PANTHER" id="PTHR11766">
    <property type="entry name" value="TYROSYL-TRNA SYNTHETASE"/>
    <property type="match status" value="1"/>
</dbReference>
<dbReference type="CDD" id="cd00805">
    <property type="entry name" value="TyrRS_core"/>
    <property type="match status" value="1"/>
</dbReference>
<dbReference type="AlphaFoldDB" id="R0EPH6"/>
<dbReference type="GO" id="GO:0004831">
    <property type="term" value="F:tyrosine-tRNA ligase activity"/>
    <property type="evidence" value="ECO:0007669"/>
    <property type="project" value="UniProtKB-UniRule"/>
</dbReference>
<dbReference type="STRING" id="1292034.OR37_00214"/>
<evidence type="ECO:0000256" key="3">
    <source>
        <dbReference type="ARBA" id="ARBA00022598"/>
    </source>
</evidence>